<accession>A0ABV3DZ35</accession>
<gene>
    <name evidence="2" type="ORF">AB0D65_03915</name>
</gene>
<dbReference type="Proteomes" id="UP001551582">
    <property type="component" value="Unassembled WGS sequence"/>
</dbReference>
<proteinExistence type="predicted"/>
<keyword evidence="3" id="KW-1185">Reference proteome</keyword>
<organism evidence="2 3">
    <name type="scientific">Streptomyces griseoloalbus</name>
    <dbReference type="NCBI Taxonomy" id="67303"/>
    <lineage>
        <taxon>Bacteria</taxon>
        <taxon>Bacillati</taxon>
        <taxon>Actinomycetota</taxon>
        <taxon>Actinomycetes</taxon>
        <taxon>Kitasatosporales</taxon>
        <taxon>Streptomycetaceae</taxon>
        <taxon>Streptomyces</taxon>
    </lineage>
</organism>
<protein>
    <submittedName>
        <fullName evidence="2">Restriction endonuclease</fullName>
    </submittedName>
</protein>
<evidence type="ECO:0000256" key="1">
    <source>
        <dbReference type="SAM" id="MobiDB-lite"/>
    </source>
</evidence>
<dbReference type="RefSeq" id="WP_359976811.1">
    <property type="nucleotide sequence ID" value="NZ_JBEZLS010000002.1"/>
</dbReference>
<keyword evidence="2" id="KW-0540">Nuclease</keyword>
<evidence type="ECO:0000313" key="3">
    <source>
        <dbReference type="Proteomes" id="UP001551582"/>
    </source>
</evidence>
<keyword evidence="2" id="KW-0378">Hydrolase</keyword>
<keyword evidence="2" id="KW-0255">Endonuclease</keyword>
<reference evidence="2 3" key="1">
    <citation type="submission" date="2024-06" db="EMBL/GenBank/DDBJ databases">
        <title>The Natural Products Discovery Center: Release of the First 8490 Sequenced Strains for Exploring Actinobacteria Biosynthetic Diversity.</title>
        <authorList>
            <person name="Kalkreuter E."/>
            <person name="Kautsar S.A."/>
            <person name="Yang D."/>
            <person name="Bader C.D."/>
            <person name="Teijaro C.N."/>
            <person name="Fluegel L."/>
            <person name="Davis C.M."/>
            <person name="Simpson J.R."/>
            <person name="Lauterbach L."/>
            <person name="Steele A.D."/>
            <person name="Gui C."/>
            <person name="Meng S."/>
            <person name="Li G."/>
            <person name="Viehrig K."/>
            <person name="Ye F."/>
            <person name="Su P."/>
            <person name="Kiefer A.F."/>
            <person name="Nichols A."/>
            <person name="Cepeda A.J."/>
            <person name="Yan W."/>
            <person name="Fan B."/>
            <person name="Jiang Y."/>
            <person name="Adhikari A."/>
            <person name="Zheng C.-J."/>
            <person name="Schuster L."/>
            <person name="Cowan T.M."/>
            <person name="Smanski M.J."/>
            <person name="Chevrette M.G."/>
            <person name="De Carvalho L.P.S."/>
            <person name="Shen B."/>
        </authorList>
    </citation>
    <scope>NUCLEOTIDE SEQUENCE [LARGE SCALE GENOMIC DNA]</scope>
    <source>
        <strain evidence="2 3">NPDC048274</strain>
    </source>
</reference>
<feature type="compositionally biased region" description="Polar residues" evidence="1">
    <location>
        <begin position="14"/>
        <end position="29"/>
    </location>
</feature>
<feature type="region of interest" description="Disordered" evidence="1">
    <location>
        <begin position="14"/>
        <end position="35"/>
    </location>
</feature>
<comment type="caution">
    <text evidence="2">The sequence shown here is derived from an EMBL/GenBank/DDBJ whole genome shotgun (WGS) entry which is preliminary data.</text>
</comment>
<name>A0ABV3DZ35_9ACTN</name>
<sequence length="534" mass="58244">MPIEIEILRIPSTKSRGNALSSSSDQPDGTHQPPALAVPFESVISSVKRGYAVKGQASEGACAADQPGAVRLVWLRHLGRDGSIAEPDEEADVWRDDVPDRFHLQAGDLLLSEVVTGRPKAARVEEHDLPATAVGSILVLRPVGTLTAEHARLILAFLRSEDVGRLTKGSFGRMRLSPKDLHSLMLPKADEALSAALDELDTAGRRMSGWSAEATTLAGSVFDMDVSLEDARRSIIEAGQLTRLRAEAAAQLDDPGYIVRTRFPYPVALRWREVEARMSAEDLGPAYEAVLEAAEVLLGYSALVTGALAQEATIELTSIGALQRKLSSAPGGPGLGEWTAVLQEISGNRKRRGLRMDHPLHELGTLLGSDEAQQARGRLADRRNAKAHGRGPDAVTLPAAVEEAFRDLSLLVFRARFLADLPLIHVTSASWDAFQGEATIMLRRLMGDHPVVPTSTMQYASNEIERGSLYLADRDHRLYLLRPFLTCEVCETCHTWSTFHADKEKGSLVQKSLEHGHHYPYRGNTQVLQQAGLL</sequence>
<evidence type="ECO:0000313" key="2">
    <source>
        <dbReference type="EMBL" id="MEU9350166.1"/>
    </source>
</evidence>
<dbReference type="GO" id="GO:0004519">
    <property type="term" value="F:endonuclease activity"/>
    <property type="evidence" value="ECO:0007669"/>
    <property type="project" value="UniProtKB-KW"/>
</dbReference>
<dbReference type="EMBL" id="JBEZLS010000002">
    <property type="protein sequence ID" value="MEU9350166.1"/>
    <property type="molecule type" value="Genomic_DNA"/>
</dbReference>